<comment type="cofactor">
    <cofactor evidence="1">
        <name>Zn(2+)</name>
        <dbReference type="ChEBI" id="CHEBI:29105"/>
    </cofactor>
</comment>
<accession>A0ABV1CYI3</accession>
<name>A0ABV1CYI3_9FIRM</name>
<comment type="caution">
    <text evidence="2">The sequence shown here is derived from an EMBL/GenBank/DDBJ whole genome shotgun (WGS) entry which is preliminary data.</text>
</comment>
<reference evidence="2 3" key="1">
    <citation type="submission" date="2024-03" db="EMBL/GenBank/DDBJ databases">
        <title>Human intestinal bacterial collection.</title>
        <authorList>
            <person name="Pauvert C."/>
            <person name="Hitch T.C.A."/>
            <person name="Clavel T."/>
        </authorList>
    </citation>
    <scope>NUCLEOTIDE SEQUENCE [LARGE SCALE GENOMIC DNA]</scope>
    <source>
        <strain evidence="2 3">CLA-AA-H81</strain>
    </source>
</reference>
<proteinExistence type="predicted"/>
<organism evidence="2 3">
    <name type="scientific">Megasphaera intestinihominis</name>
    <dbReference type="NCBI Taxonomy" id="3133159"/>
    <lineage>
        <taxon>Bacteria</taxon>
        <taxon>Bacillati</taxon>
        <taxon>Bacillota</taxon>
        <taxon>Negativicutes</taxon>
        <taxon>Veillonellales</taxon>
        <taxon>Veillonellaceae</taxon>
        <taxon>Megasphaera</taxon>
    </lineage>
</organism>
<dbReference type="Pfam" id="PF01546">
    <property type="entry name" value="Peptidase_M20"/>
    <property type="match status" value="1"/>
</dbReference>
<keyword evidence="3" id="KW-1185">Reference proteome</keyword>
<dbReference type="InterPro" id="IPR002933">
    <property type="entry name" value="Peptidase_M20"/>
</dbReference>
<dbReference type="Proteomes" id="UP001433088">
    <property type="component" value="Unassembled WGS sequence"/>
</dbReference>
<dbReference type="RefSeq" id="WP_349174050.1">
    <property type="nucleotide sequence ID" value="NZ_JBBMEU010000098.1"/>
</dbReference>
<dbReference type="PANTHER" id="PTHR42994:SF1">
    <property type="entry name" value="PEPTIDASE T"/>
    <property type="match status" value="1"/>
</dbReference>
<dbReference type="PANTHER" id="PTHR42994">
    <property type="entry name" value="PEPTIDASE T"/>
    <property type="match status" value="1"/>
</dbReference>
<dbReference type="EMBL" id="JBBMEU010000098">
    <property type="protein sequence ID" value="MEQ2423203.1"/>
    <property type="molecule type" value="Genomic_DNA"/>
</dbReference>
<evidence type="ECO:0000313" key="3">
    <source>
        <dbReference type="Proteomes" id="UP001433088"/>
    </source>
</evidence>
<gene>
    <name evidence="2" type="ORF">WMO23_10755</name>
</gene>
<evidence type="ECO:0000256" key="1">
    <source>
        <dbReference type="ARBA" id="ARBA00001947"/>
    </source>
</evidence>
<dbReference type="SUPFAM" id="SSF53187">
    <property type="entry name" value="Zn-dependent exopeptidases"/>
    <property type="match status" value="1"/>
</dbReference>
<sequence>MLEKIEDGHMDVVDLAKEAMEAVGVTPQVAPIRGGTDGAQLSFRGLPCPNLFTGGANFHGRYEYLPIPSLVKACETVIEIAKRAAKRP</sequence>
<evidence type="ECO:0000313" key="2">
    <source>
        <dbReference type="EMBL" id="MEQ2423203.1"/>
    </source>
</evidence>
<dbReference type="Gene3D" id="3.40.630.10">
    <property type="entry name" value="Zn peptidases"/>
    <property type="match status" value="1"/>
</dbReference>
<protein>
    <submittedName>
        <fullName evidence="2">M20/M25/M40 family metallo-hydrolase</fullName>
    </submittedName>
</protein>